<proteinExistence type="predicted"/>
<dbReference type="EnsemblPlants" id="Solyc02g043970.1.1">
    <property type="protein sequence ID" value="Solyc02g043970.1.1.1"/>
    <property type="gene ID" value="Solyc02g043970.1"/>
</dbReference>
<dbReference type="PaxDb" id="4081-Solyc02g043970.1.1"/>
<dbReference type="Proteomes" id="UP000004994">
    <property type="component" value="Chromosome 2"/>
</dbReference>
<protein>
    <submittedName>
        <fullName evidence="1">Uncharacterized protein</fullName>
    </submittedName>
</protein>
<name>A0A3Q7EYD2_SOLLC</name>
<evidence type="ECO:0000313" key="1">
    <source>
        <dbReference type="EnsemblPlants" id="Solyc02g043970.1.1.1"/>
    </source>
</evidence>
<accession>A0A3Q7EYD2</accession>
<sequence length="50" mass="5905">MTCAQMKRKNDQRYRSKVTTKVTVEEKVQCMFIISLSLEQLFPSKIFSMT</sequence>
<reference evidence="1" key="1">
    <citation type="journal article" date="2012" name="Nature">
        <title>The tomato genome sequence provides insights into fleshy fruit evolution.</title>
        <authorList>
            <consortium name="Tomato Genome Consortium"/>
        </authorList>
    </citation>
    <scope>NUCLEOTIDE SEQUENCE [LARGE SCALE GENOMIC DNA]</scope>
    <source>
        <strain evidence="1">cv. Heinz 1706</strain>
    </source>
</reference>
<dbReference type="AlphaFoldDB" id="A0A3Q7EYD2"/>
<organism evidence="1">
    <name type="scientific">Solanum lycopersicum</name>
    <name type="common">Tomato</name>
    <name type="synonym">Lycopersicon esculentum</name>
    <dbReference type="NCBI Taxonomy" id="4081"/>
    <lineage>
        <taxon>Eukaryota</taxon>
        <taxon>Viridiplantae</taxon>
        <taxon>Streptophyta</taxon>
        <taxon>Embryophyta</taxon>
        <taxon>Tracheophyta</taxon>
        <taxon>Spermatophyta</taxon>
        <taxon>Magnoliopsida</taxon>
        <taxon>eudicotyledons</taxon>
        <taxon>Gunneridae</taxon>
        <taxon>Pentapetalae</taxon>
        <taxon>asterids</taxon>
        <taxon>lamiids</taxon>
        <taxon>Solanales</taxon>
        <taxon>Solanaceae</taxon>
        <taxon>Solanoideae</taxon>
        <taxon>Solaneae</taxon>
        <taxon>Solanum</taxon>
        <taxon>Solanum subgen. Lycopersicon</taxon>
    </lineage>
</organism>
<dbReference type="Gramene" id="Solyc02g043970.1.1">
    <property type="protein sequence ID" value="Solyc02g043970.1.1.1"/>
    <property type="gene ID" value="Solyc02g043970.1"/>
</dbReference>
<dbReference type="InParanoid" id="A0A3Q7EYD2"/>
<reference evidence="1" key="2">
    <citation type="submission" date="2019-01" db="UniProtKB">
        <authorList>
            <consortium name="EnsemblPlants"/>
        </authorList>
    </citation>
    <scope>IDENTIFICATION</scope>
    <source>
        <strain evidence="1">cv. Heinz 1706</strain>
    </source>
</reference>
<keyword evidence="2" id="KW-1185">Reference proteome</keyword>
<evidence type="ECO:0000313" key="2">
    <source>
        <dbReference type="Proteomes" id="UP000004994"/>
    </source>
</evidence>